<dbReference type="PANTHER" id="PTHR23101">
    <property type="entry name" value="RAB GDP/GTP EXCHANGE FACTOR"/>
    <property type="match status" value="1"/>
</dbReference>
<dbReference type="GO" id="GO:0016192">
    <property type="term" value="P:vesicle-mediated transport"/>
    <property type="evidence" value="ECO:0007669"/>
    <property type="project" value="InterPro"/>
</dbReference>
<feature type="region of interest" description="Disordered" evidence="1">
    <location>
        <begin position="562"/>
        <end position="598"/>
    </location>
</feature>
<feature type="compositionally biased region" description="Gly residues" evidence="1">
    <location>
        <begin position="796"/>
        <end position="814"/>
    </location>
</feature>
<evidence type="ECO:0000313" key="3">
    <source>
        <dbReference type="EMBL" id="KAF8449261.1"/>
    </source>
</evidence>
<evidence type="ECO:0000313" key="4">
    <source>
        <dbReference type="Proteomes" id="UP001194468"/>
    </source>
</evidence>
<sequence>MSAKRDSLFPSASVGRAQGVHIVRTPSRESLAVHPLLNAPHHLDSAKYVPYTPRQRQPTTATATPVQPTTTAPSQGSVPAKPHIANLRAAAQSIGLESNSIGWAILEKISFEGDTSDEWSEIWNALIKSRATLLLPSEPSSGHESITPEFVQDHLILCDLASRENTAVVTLSGLRGHLVNDSLTFRSTLHRSTKPLQALLAPSASRVASLDALPPLPDYPPESSYPSFTVAAFSATLPLPLRATKPPLPPRPGARSAQASSSARLSMPFASLFGHRPSTPPPSFPPTTTTTTTAHTSTATDVDSTIDISAFVIDTVLSRTEIATGIIGALKGEIAIALNDQPPWIVERVHTFALPYFPFVKLPAGKKKLQDIGGNPNRVVYAVNAALDKPEEYADKFQAFYRAVEAELRNTGRVRAEEGTHVDGLDTSGLQDAEPEREEQVDEAQIRDVLETIEATLCTLLYDRLFLPSTSDDASHDEALSSRVAALNMLDLGLEHLDIDIGDANHAEVDAVVRTCGQTLAQLDLSARSPREKAAVLVSAHKLVVEGLSKIPPVRLKSRDDAEMVPMNHSSDPTETTEHASTPAASIPVPPQESTNIQSPSIPAIHLSTSPNQPSIIEQAPSSETIAHSTSSPVSGDVLLPILIFSVVKANPSKLVSHLLFTQRFRNQAFGGEESYCLINLMAVAEFLENVDLGALGLGESEKKVLSTADLTPIPITRPNMPESPTAPTLSGEEHLANLRGRVGQGVDAIAGSANKVISGVFDSSFGVLRALLPGQTSGNGIAPGSALSTVSGSGSASGPGSGLAVGSGTGSGAGSTSTGTGAGDTDAAPWGVRPSLGLIRRETGFSIAGLTVALPGGPGRARSQSHPEEQGQRELVEVSSRPASLKSHRSGHEASEDENENEEGSSADEESEEEEGDGEEEEAEEEGKEAEEDRGHRDEGEEGGDEQAHDTRSIKSFESMLSSGRTTRKKAGAGSSPAAAATTTTTTGRRRKRLTDLTDRLTHGMAGMSRRVQGGDVQRQVVSGRLPPPHRRFMECTEQDIRVSEVGELLREYQRLVEAVRNAGGFQE</sequence>
<feature type="compositionally biased region" description="Basic and acidic residues" evidence="1">
    <location>
        <begin position="947"/>
        <end position="956"/>
    </location>
</feature>
<gene>
    <name evidence="3" type="ORF">L210DRAFT_972998</name>
</gene>
<dbReference type="PANTHER" id="PTHR23101:SF25">
    <property type="entry name" value="GTPASE-ACTIVATING PROTEIN AND VPS9 DOMAIN-CONTAINING PROTEIN 1"/>
    <property type="match status" value="1"/>
</dbReference>
<organism evidence="3 4">
    <name type="scientific">Boletus edulis BED1</name>
    <dbReference type="NCBI Taxonomy" id="1328754"/>
    <lineage>
        <taxon>Eukaryota</taxon>
        <taxon>Fungi</taxon>
        <taxon>Dikarya</taxon>
        <taxon>Basidiomycota</taxon>
        <taxon>Agaricomycotina</taxon>
        <taxon>Agaricomycetes</taxon>
        <taxon>Agaricomycetidae</taxon>
        <taxon>Boletales</taxon>
        <taxon>Boletineae</taxon>
        <taxon>Boletaceae</taxon>
        <taxon>Boletoideae</taxon>
        <taxon>Boletus</taxon>
    </lineage>
</organism>
<feature type="domain" description="VPS9" evidence="2">
    <location>
        <begin position="474"/>
        <end position="697"/>
    </location>
</feature>
<comment type="caution">
    <text evidence="3">The sequence shown here is derived from an EMBL/GenBank/DDBJ whole genome shotgun (WGS) entry which is preliminary data.</text>
</comment>
<evidence type="ECO:0000259" key="2">
    <source>
        <dbReference type="PROSITE" id="PS51205"/>
    </source>
</evidence>
<name>A0AAD4C5C1_BOLED</name>
<dbReference type="AlphaFoldDB" id="A0AAD4C5C1"/>
<protein>
    <recommendedName>
        <fullName evidence="2">VPS9 domain-containing protein</fullName>
    </recommendedName>
</protein>
<dbReference type="GO" id="GO:0030139">
    <property type="term" value="C:endocytic vesicle"/>
    <property type="evidence" value="ECO:0007669"/>
    <property type="project" value="TreeGrafter"/>
</dbReference>
<feature type="compositionally biased region" description="Low complexity" evidence="1">
    <location>
        <begin position="973"/>
        <end position="988"/>
    </location>
</feature>
<dbReference type="EMBL" id="WHUW01000003">
    <property type="protein sequence ID" value="KAF8449261.1"/>
    <property type="molecule type" value="Genomic_DNA"/>
</dbReference>
<feature type="compositionally biased region" description="Basic and acidic residues" evidence="1">
    <location>
        <begin position="866"/>
        <end position="877"/>
    </location>
</feature>
<dbReference type="Proteomes" id="UP001194468">
    <property type="component" value="Unassembled WGS sequence"/>
</dbReference>
<dbReference type="Pfam" id="PF02204">
    <property type="entry name" value="VPS9"/>
    <property type="match status" value="1"/>
</dbReference>
<feature type="region of interest" description="Disordered" evidence="1">
    <location>
        <begin position="788"/>
        <end position="831"/>
    </location>
</feature>
<dbReference type="SUPFAM" id="SSF109993">
    <property type="entry name" value="VPS9 domain"/>
    <property type="match status" value="1"/>
</dbReference>
<dbReference type="PROSITE" id="PS51205">
    <property type="entry name" value="VPS9"/>
    <property type="match status" value="1"/>
</dbReference>
<feature type="region of interest" description="Disordered" evidence="1">
    <location>
        <begin position="418"/>
        <end position="440"/>
    </location>
</feature>
<dbReference type="Gene3D" id="1.20.1050.80">
    <property type="entry name" value="VPS9 domain"/>
    <property type="match status" value="1"/>
</dbReference>
<dbReference type="GO" id="GO:0005085">
    <property type="term" value="F:guanyl-nucleotide exchange factor activity"/>
    <property type="evidence" value="ECO:0007669"/>
    <property type="project" value="InterPro"/>
</dbReference>
<feature type="region of interest" description="Disordered" evidence="1">
    <location>
        <begin position="54"/>
        <end position="80"/>
    </location>
</feature>
<evidence type="ECO:0000256" key="1">
    <source>
        <dbReference type="SAM" id="MobiDB-lite"/>
    </source>
</evidence>
<dbReference type="GO" id="GO:0005829">
    <property type="term" value="C:cytosol"/>
    <property type="evidence" value="ECO:0007669"/>
    <property type="project" value="TreeGrafter"/>
</dbReference>
<dbReference type="InterPro" id="IPR003123">
    <property type="entry name" value="VPS9"/>
</dbReference>
<accession>A0AAD4C5C1</accession>
<feature type="compositionally biased region" description="Acidic residues" evidence="1">
    <location>
        <begin position="896"/>
        <end position="931"/>
    </location>
</feature>
<feature type="compositionally biased region" description="Low complexity" evidence="1">
    <location>
        <begin position="815"/>
        <end position="830"/>
    </location>
</feature>
<feature type="region of interest" description="Disordered" evidence="1">
    <location>
        <begin position="857"/>
        <end position="996"/>
    </location>
</feature>
<reference evidence="3" key="1">
    <citation type="submission" date="2019-10" db="EMBL/GenBank/DDBJ databases">
        <authorList>
            <consortium name="DOE Joint Genome Institute"/>
            <person name="Kuo A."/>
            <person name="Miyauchi S."/>
            <person name="Kiss E."/>
            <person name="Drula E."/>
            <person name="Kohler A."/>
            <person name="Sanchez-Garcia M."/>
            <person name="Andreopoulos B."/>
            <person name="Barry K.W."/>
            <person name="Bonito G."/>
            <person name="Buee M."/>
            <person name="Carver A."/>
            <person name="Chen C."/>
            <person name="Cichocki N."/>
            <person name="Clum A."/>
            <person name="Culley D."/>
            <person name="Crous P.W."/>
            <person name="Fauchery L."/>
            <person name="Girlanda M."/>
            <person name="Hayes R."/>
            <person name="Keri Z."/>
            <person name="LaButti K."/>
            <person name="Lipzen A."/>
            <person name="Lombard V."/>
            <person name="Magnuson J."/>
            <person name="Maillard F."/>
            <person name="Morin E."/>
            <person name="Murat C."/>
            <person name="Nolan M."/>
            <person name="Ohm R."/>
            <person name="Pangilinan J."/>
            <person name="Pereira M."/>
            <person name="Perotto S."/>
            <person name="Peter M."/>
            <person name="Riley R."/>
            <person name="Sitrit Y."/>
            <person name="Stielow B."/>
            <person name="Szollosi G."/>
            <person name="Zifcakova L."/>
            <person name="Stursova M."/>
            <person name="Spatafora J.W."/>
            <person name="Tedersoo L."/>
            <person name="Vaario L.-M."/>
            <person name="Yamada A."/>
            <person name="Yan M."/>
            <person name="Wang P."/>
            <person name="Xu J."/>
            <person name="Bruns T."/>
            <person name="Baldrian P."/>
            <person name="Vilgalys R."/>
            <person name="Henrissat B."/>
            <person name="Grigoriev I.V."/>
            <person name="Hibbett D."/>
            <person name="Nagy L.G."/>
            <person name="Martin F.M."/>
        </authorList>
    </citation>
    <scope>NUCLEOTIDE SEQUENCE</scope>
    <source>
        <strain evidence="3">BED1</strain>
    </source>
</reference>
<proteinExistence type="predicted"/>
<dbReference type="InterPro" id="IPR037191">
    <property type="entry name" value="VPS9_dom_sf"/>
</dbReference>
<feature type="compositionally biased region" description="Polar residues" evidence="1">
    <location>
        <begin position="957"/>
        <end position="966"/>
    </location>
</feature>
<dbReference type="InterPro" id="IPR045046">
    <property type="entry name" value="Vps9-like"/>
</dbReference>
<dbReference type="GO" id="GO:0031267">
    <property type="term" value="F:small GTPase binding"/>
    <property type="evidence" value="ECO:0007669"/>
    <property type="project" value="TreeGrafter"/>
</dbReference>
<feature type="compositionally biased region" description="Low complexity" evidence="1">
    <location>
        <begin position="54"/>
        <end position="73"/>
    </location>
</feature>
<keyword evidence="4" id="KW-1185">Reference proteome</keyword>
<feature type="compositionally biased region" description="Polar residues" evidence="1">
    <location>
        <begin position="568"/>
        <end position="584"/>
    </location>
</feature>
<reference evidence="3" key="2">
    <citation type="journal article" date="2020" name="Nat. Commun.">
        <title>Large-scale genome sequencing of mycorrhizal fungi provides insights into the early evolution of symbiotic traits.</title>
        <authorList>
            <person name="Miyauchi S."/>
            <person name="Kiss E."/>
            <person name="Kuo A."/>
            <person name="Drula E."/>
            <person name="Kohler A."/>
            <person name="Sanchez-Garcia M."/>
            <person name="Morin E."/>
            <person name="Andreopoulos B."/>
            <person name="Barry K.W."/>
            <person name="Bonito G."/>
            <person name="Buee M."/>
            <person name="Carver A."/>
            <person name="Chen C."/>
            <person name="Cichocki N."/>
            <person name="Clum A."/>
            <person name="Culley D."/>
            <person name="Crous P.W."/>
            <person name="Fauchery L."/>
            <person name="Girlanda M."/>
            <person name="Hayes R.D."/>
            <person name="Keri Z."/>
            <person name="LaButti K."/>
            <person name="Lipzen A."/>
            <person name="Lombard V."/>
            <person name="Magnuson J."/>
            <person name="Maillard F."/>
            <person name="Murat C."/>
            <person name="Nolan M."/>
            <person name="Ohm R.A."/>
            <person name="Pangilinan J."/>
            <person name="Pereira M.F."/>
            <person name="Perotto S."/>
            <person name="Peter M."/>
            <person name="Pfister S."/>
            <person name="Riley R."/>
            <person name="Sitrit Y."/>
            <person name="Stielow J.B."/>
            <person name="Szollosi G."/>
            <person name="Zifcakova L."/>
            <person name="Stursova M."/>
            <person name="Spatafora J.W."/>
            <person name="Tedersoo L."/>
            <person name="Vaario L.M."/>
            <person name="Yamada A."/>
            <person name="Yan M."/>
            <person name="Wang P."/>
            <person name="Xu J."/>
            <person name="Bruns T."/>
            <person name="Baldrian P."/>
            <person name="Vilgalys R."/>
            <person name="Dunand C."/>
            <person name="Henrissat B."/>
            <person name="Grigoriev I.V."/>
            <person name="Hibbett D."/>
            <person name="Nagy L.G."/>
            <person name="Martin F.M."/>
        </authorList>
    </citation>
    <scope>NUCLEOTIDE SEQUENCE</scope>
    <source>
        <strain evidence="3">BED1</strain>
    </source>
</reference>